<dbReference type="Gene3D" id="6.10.250.1490">
    <property type="match status" value="1"/>
</dbReference>
<dbReference type="Gene3D" id="1.20.58.1280">
    <property type="entry name" value="DNA repair protein Rev1, C-terminal domain"/>
    <property type="match status" value="1"/>
</dbReference>
<dbReference type="GO" id="GO:0042276">
    <property type="term" value="P:error-prone translesion synthesis"/>
    <property type="evidence" value="ECO:0007669"/>
    <property type="project" value="InterPro"/>
</dbReference>
<dbReference type="InterPro" id="IPR025527">
    <property type="entry name" value="HUWE1/Rev1_UBM"/>
</dbReference>
<dbReference type="InParanoid" id="A0A6P9AAA9"/>
<dbReference type="SUPFAM" id="SSF52113">
    <property type="entry name" value="BRCT domain"/>
    <property type="match status" value="1"/>
</dbReference>
<dbReference type="GO" id="GO:0046872">
    <property type="term" value="F:metal ion binding"/>
    <property type="evidence" value="ECO:0007669"/>
    <property type="project" value="UniProtKB-KW"/>
</dbReference>
<feature type="compositionally biased region" description="Polar residues" evidence="15">
    <location>
        <begin position="144"/>
        <end position="158"/>
    </location>
</feature>
<dbReference type="Gene3D" id="1.10.150.20">
    <property type="entry name" value="5' to 3' exonuclease, C-terminal subdomain"/>
    <property type="match status" value="1"/>
</dbReference>
<evidence type="ECO:0000256" key="10">
    <source>
        <dbReference type="ARBA" id="ARBA00023125"/>
    </source>
</evidence>
<evidence type="ECO:0000256" key="1">
    <source>
        <dbReference type="ARBA" id="ARBA00004123"/>
    </source>
</evidence>
<evidence type="ECO:0000256" key="3">
    <source>
        <dbReference type="ARBA" id="ARBA00020399"/>
    </source>
</evidence>
<sequence length="1034" mass="115916">MNKKRQRMEVGGENGFEEWGGYMAAKKNKLQDQFQEQVKQQGQDLKSDIFKNVSVFVNGYTVPSADEIKRIMMVHGGVYHHYLSTERTTHIIASNLPDVKIKQMKSLLINIVKPEWITACLEAKHQVDFRPFLLISHQSRTQPSIRTFAGPSSSTTATAPHVSEDEAIDEAEKTDKNNKASTVSDIAGQGEEEDLFSSSDFEETTFEPPKCPASVVSPNSKGESNKARCATEPNFLSEFYNNSRLHHISTMAAMYKQLVTELRQKKNDFPGLVRLQEWKRQNGKVKNNLDYEDEDFDSTLNESSTKSGHPNHQKSSLDKVIMHIDMDCFFVSVGLRRYPHLRGQRVAVTHSKGNGSAARSGSDRQYEFNCYKERLEAKYKNKNGSNDDGIVEAKLAWTEGIDETSSLAEIASCSYEARKKGVKNGMFVGAALKLCPDLKTIPYDFEAYKEVADALYRTVASYTVDIEAVSCDEMLVDCTEVLQKANCSPIEFASFLRKEIKEKTRCPASTGFGSNRLLARLATRKAKPDGMFHLEPSAVLEFMKTIDVKDLPGVGYTMASRLQGMGISTCGEMQNMSAGKLNELGTKTGELLFRQCRGDDNRPLNFDYQRKSVSAEVNYGIRFKNHGEADVFIRQLSVEVQTRLAEAKMKGSSITLKLLVRAKDAPTETAKYMGHGVCDSMTRSITLPRAISDSDTITREALLMLKKLNVNPSDLRGIGIAITRLENLNNSSGGALDKFLVKSNNQSESTSPTKPPPKTNNKASSPKGRVNAPKVSPRKLKVFPQKGVLGIDQFMVARKKSSRKDNIAKLPAPNDLDLEVLEALPDDIRNEVLEAYSSNTENDLVGPSTEQDCDSKNIGNKSDNMASTSNLDISYSQVDPTFLDALPSQMRKELVADFHQRKIQKENARQTRLGQNVCDMGSDSIVANKMLHCHRKESILKSFLTTNEIKCMIRQWISQESQPHSSDIHILEHYFCDLVHEKSIENLNVILKFFRRCVLSHSDSIWRKKFHDILSTVQESMQQVYHSSLLVEDV</sequence>
<dbReference type="InterPro" id="IPR036420">
    <property type="entry name" value="BRCT_dom_sf"/>
</dbReference>
<dbReference type="Pfam" id="PF14377">
    <property type="entry name" value="UBM"/>
    <property type="match status" value="2"/>
</dbReference>
<dbReference type="InterPro" id="IPR001126">
    <property type="entry name" value="UmuC"/>
</dbReference>
<evidence type="ECO:0000256" key="11">
    <source>
        <dbReference type="ARBA" id="ARBA00023204"/>
    </source>
</evidence>
<evidence type="ECO:0000313" key="19">
    <source>
        <dbReference type="RefSeq" id="XP_034255032.1"/>
    </source>
</evidence>
<dbReference type="PANTHER" id="PTHR45990:SF1">
    <property type="entry name" value="DNA REPAIR PROTEIN REV1"/>
    <property type="match status" value="1"/>
</dbReference>
<accession>A0A6P9AAA9</accession>
<dbReference type="PROSITE" id="PS50172">
    <property type="entry name" value="BRCT"/>
    <property type="match status" value="1"/>
</dbReference>
<feature type="domain" description="UmuC" evidence="17">
    <location>
        <begin position="321"/>
        <end position="555"/>
    </location>
</feature>
<evidence type="ECO:0000256" key="7">
    <source>
        <dbReference type="ARBA" id="ARBA00022723"/>
    </source>
</evidence>
<dbReference type="InterPro" id="IPR043502">
    <property type="entry name" value="DNA/RNA_pol_sf"/>
</dbReference>
<feature type="binding site" evidence="14">
    <location>
        <position position="473"/>
    </location>
    <ligand>
        <name>Mg(2+)</name>
        <dbReference type="ChEBI" id="CHEBI:18420"/>
        <label>1</label>
    </ligand>
</feature>
<dbReference type="Pfam" id="PF16727">
    <property type="entry name" value="REV1_C"/>
    <property type="match status" value="1"/>
</dbReference>
<gene>
    <name evidence="19" type="primary">LOC117653461</name>
</gene>
<organism evidence="19">
    <name type="scientific">Thrips palmi</name>
    <name type="common">Melon thrips</name>
    <dbReference type="NCBI Taxonomy" id="161013"/>
    <lineage>
        <taxon>Eukaryota</taxon>
        <taxon>Metazoa</taxon>
        <taxon>Ecdysozoa</taxon>
        <taxon>Arthropoda</taxon>
        <taxon>Hexapoda</taxon>
        <taxon>Insecta</taxon>
        <taxon>Pterygota</taxon>
        <taxon>Neoptera</taxon>
        <taxon>Paraneoptera</taxon>
        <taxon>Thysanoptera</taxon>
        <taxon>Terebrantia</taxon>
        <taxon>Thripoidea</taxon>
        <taxon>Thripidae</taxon>
        <taxon>Thrips</taxon>
    </lineage>
</organism>
<evidence type="ECO:0000256" key="9">
    <source>
        <dbReference type="ARBA" id="ARBA00022842"/>
    </source>
</evidence>
<keyword evidence="11 13" id="KW-0234">DNA repair</keyword>
<protein>
    <recommendedName>
        <fullName evidence="3 13">DNA repair protein REV1</fullName>
        <ecNumber evidence="13">2.7.7.-</ecNumber>
    </recommendedName>
</protein>
<evidence type="ECO:0000259" key="17">
    <source>
        <dbReference type="PROSITE" id="PS50173"/>
    </source>
</evidence>
<evidence type="ECO:0000256" key="5">
    <source>
        <dbReference type="ARBA" id="ARBA00022679"/>
    </source>
</evidence>
<dbReference type="CDD" id="cd01701">
    <property type="entry name" value="PolY_Rev1"/>
    <property type="match status" value="1"/>
</dbReference>
<dbReference type="GO" id="GO:0003684">
    <property type="term" value="F:damaged DNA binding"/>
    <property type="evidence" value="ECO:0007669"/>
    <property type="project" value="UniProtKB-UniRule"/>
</dbReference>
<dbReference type="Gene3D" id="3.40.1170.60">
    <property type="match status" value="1"/>
</dbReference>
<evidence type="ECO:0000259" key="16">
    <source>
        <dbReference type="PROSITE" id="PS50172"/>
    </source>
</evidence>
<keyword evidence="18" id="KW-1185">Reference proteome</keyword>
<name>A0A6P9AAA9_THRPL</name>
<dbReference type="GO" id="GO:0006281">
    <property type="term" value="P:DNA repair"/>
    <property type="evidence" value="ECO:0007669"/>
    <property type="project" value="UniProtKB-KW"/>
</dbReference>
<dbReference type="Gene3D" id="3.30.1490.100">
    <property type="entry name" value="DNA polymerase, Y-family, little finger domain"/>
    <property type="match status" value="1"/>
</dbReference>
<dbReference type="SMART" id="SM00292">
    <property type="entry name" value="BRCT"/>
    <property type="match status" value="1"/>
</dbReference>
<keyword evidence="6 13" id="KW-0548">Nucleotidyltransferase</keyword>
<keyword evidence="4 13" id="KW-0237">DNA synthesis</keyword>
<dbReference type="InterPro" id="IPR017961">
    <property type="entry name" value="DNA_pol_Y-fam_little_finger"/>
</dbReference>
<dbReference type="AlphaFoldDB" id="A0A6P9AAA9"/>
<evidence type="ECO:0000256" key="15">
    <source>
        <dbReference type="SAM" id="MobiDB-lite"/>
    </source>
</evidence>
<dbReference type="InterPro" id="IPR053848">
    <property type="entry name" value="IMS_HHH_1"/>
</dbReference>
<dbReference type="Gene3D" id="3.40.50.10190">
    <property type="entry name" value="BRCT domain"/>
    <property type="match status" value="1"/>
</dbReference>
<feature type="domain" description="BRCT" evidence="16">
    <location>
        <begin position="45"/>
        <end position="134"/>
    </location>
</feature>
<dbReference type="PANTHER" id="PTHR45990">
    <property type="entry name" value="DNA REPAIR PROTEIN REV1"/>
    <property type="match status" value="1"/>
</dbReference>
<dbReference type="InterPro" id="IPR038401">
    <property type="entry name" value="Rev1_C_sf"/>
</dbReference>
<evidence type="ECO:0000256" key="12">
    <source>
        <dbReference type="ARBA" id="ARBA00023242"/>
    </source>
</evidence>
<dbReference type="Proteomes" id="UP000515158">
    <property type="component" value="Unplaced"/>
</dbReference>
<dbReference type="InterPro" id="IPR012112">
    <property type="entry name" value="REV1"/>
</dbReference>
<evidence type="ECO:0000256" key="14">
    <source>
        <dbReference type="PIRSR" id="PIRSR036573-2"/>
    </source>
</evidence>
<dbReference type="RefSeq" id="XP_034255032.1">
    <property type="nucleotide sequence ID" value="XM_034399141.1"/>
</dbReference>
<dbReference type="Pfam" id="PF11799">
    <property type="entry name" value="IMS_C"/>
    <property type="match status" value="1"/>
</dbReference>
<evidence type="ECO:0000256" key="6">
    <source>
        <dbReference type="ARBA" id="ARBA00022695"/>
    </source>
</evidence>
<dbReference type="KEGG" id="tpal:117653461"/>
<keyword evidence="5 13" id="KW-0808">Transferase</keyword>
<dbReference type="GO" id="GO:0003887">
    <property type="term" value="F:DNA-directed DNA polymerase activity"/>
    <property type="evidence" value="ECO:0007669"/>
    <property type="project" value="InterPro"/>
</dbReference>
<feature type="binding site" evidence="14">
    <location>
        <position position="325"/>
    </location>
    <ligand>
        <name>Mg(2+)</name>
        <dbReference type="ChEBI" id="CHEBI:18420"/>
        <label>1</label>
    </ligand>
</feature>
<dbReference type="EC" id="2.7.7.-" evidence="13"/>
<dbReference type="FunFam" id="3.40.50.10190:FF:000011">
    <property type="entry name" value="DNA repair protein REV1"/>
    <property type="match status" value="1"/>
</dbReference>
<dbReference type="SUPFAM" id="SSF100879">
    <property type="entry name" value="Lesion bypass DNA polymerase (Y-family), little finger domain"/>
    <property type="match status" value="1"/>
</dbReference>
<evidence type="ECO:0000256" key="13">
    <source>
        <dbReference type="PIRNR" id="PIRNR036573"/>
    </source>
</evidence>
<comment type="function">
    <text evidence="13">Deoxycytidyl transferase involved in DNA repair. Transfers a dCMP residue from dCTP to the 3'-end of a DNA primer in a template-dependent reaction. May assist in the first step in the bypass of abasic lesions by the insertion of a nucleotide opposite the lesion. Required for normal induction of mutations by physical and chemical agents.</text>
</comment>
<feature type="region of interest" description="Disordered" evidence="15">
    <location>
        <begin position="144"/>
        <end position="227"/>
    </location>
</feature>
<dbReference type="InterPro" id="IPR043128">
    <property type="entry name" value="Rev_trsase/Diguanyl_cyclase"/>
</dbReference>
<keyword evidence="8 13" id="KW-0227">DNA damage</keyword>
<dbReference type="Pfam" id="PF00817">
    <property type="entry name" value="IMS"/>
    <property type="match status" value="1"/>
</dbReference>
<feature type="compositionally biased region" description="Acidic residues" evidence="15">
    <location>
        <begin position="190"/>
        <end position="205"/>
    </location>
</feature>
<dbReference type="Pfam" id="PF00533">
    <property type="entry name" value="BRCT"/>
    <property type="match status" value="1"/>
</dbReference>
<evidence type="ECO:0000256" key="8">
    <source>
        <dbReference type="ARBA" id="ARBA00022763"/>
    </source>
</evidence>
<dbReference type="GO" id="GO:0005634">
    <property type="term" value="C:nucleus"/>
    <property type="evidence" value="ECO:0007669"/>
    <property type="project" value="UniProtKB-SubCell"/>
</dbReference>
<dbReference type="InterPro" id="IPR001357">
    <property type="entry name" value="BRCT_dom"/>
</dbReference>
<dbReference type="FunFam" id="3.30.1490.100:FF:000001">
    <property type="entry name" value="DNA repair protein REV1"/>
    <property type="match status" value="1"/>
</dbReference>
<dbReference type="GO" id="GO:0017125">
    <property type="term" value="F:deoxycytidyl transferase activity"/>
    <property type="evidence" value="ECO:0007669"/>
    <property type="project" value="TreeGrafter"/>
</dbReference>
<dbReference type="OrthoDB" id="427711at2759"/>
<dbReference type="GeneID" id="117653461"/>
<dbReference type="PROSITE" id="PS50173">
    <property type="entry name" value="UMUC"/>
    <property type="match status" value="1"/>
</dbReference>
<comment type="subcellular location">
    <subcellularLocation>
        <location evidence="1 13">Nucleus</location>
    </subcellularLocation>
</comment>
<evidence type="ECO:0000256" key="2">
    <source>
        <dbReference type="ARBA" id="ARBA00010945"/>
    </source>
</evidence>
<dbReference type="InterPro" id="IPR036775">
    <property type="entry name" value="DNA_pol_Y-fam_lit_finger_sf"/>
</dbReference>
<reference evidence="19" key="1">
    <citation type="submission" date="2025-08" db="UniProtKB">
        <authorList>
            <consortium name="RefSeq"/>
        </authorList>
    </citation>
    <scope>IDENTIFICATION</scope>
    <source>
        <tissue evidence="19">Total insect</tissue>
    </source>
</reference>
<dbReference type="FunCoup" id="A0A6P9AAA9">
    <property type="interactions" value="1199"/>
</dbReference>
<dbReference type="InterPro" id="IPR031991">
    <property type="entry name" value="Rev1_C"/>
</dbReference>
<feature type="region of interest" description="Disordered" evidence="15">
    <location>
        <begin position="743"/>
        <end position="779"/>
    </location>
</feature>
<evidence type="ECO:0000313" key="18">
    <source>
        <dbReference type="Proteomes" id="UP000515158"/>
    </source>
</evidence>
<comment type="cofactor">
    <cofactor evidence="14">
        <name>Mg(2+)</name>
        <dbReference type="ChEBI" id="CHEBI:18420"/>
    </cofactor>
    <text evidence="14">Binds 2 magnesium ions.</text>
</comment>
<dbReference type="CDD" id="cd17719">
    <property type="entry name" value="BRCT_Rev1"/>
    <property type="match status" value="1"/>
</dbReference>
<dbReference type="PIRSF" id="PIRSF036573">
    <property type="entry name" value="REV1"/>
    <property type="match status" value="1"/>
</dbReference>
<keyword evidence="9 14" id="KW-0460">Magnesium</keyword>
<dbReference type="CTD" id="51455"/>
<dbReference type="GO" id="GO:0070987">
    <property type="term" value="P:error-free translesion synthesis"/>
    <property type="evidence" value="ECO:0007669"/>
    <property type="project" value="TreeGrafter"/>
</dbReference>
<keyword evidence="7 14" id="KW-0479">Metal-binding</keyword>
<dbReference type="Pfam" id="PF21999">
    <property type="entry name" value="IMS_HHH_1"/>
    <property type="match status" value="1"/>
</dbReference>
<feature type="binding site" evidence="14">
    <location>
        <position position="472"/>
    </location>
    <ligand>
        <name>Mg(2+)</name>
        <dbReference type="ChEBI" id="CHEBI:18420"/>
        <label>1</label>
    </ligand>
</feature>
<dbReference type="Gene3D" id="3.30.70.270">
    <property type="match status" value="2"/>
</dbReference>
<evidence type="ECO:0000256" key="4">
    <source>
        <dbReference type="ARBA" id="ARBA00022634"/>
    </source>
</evidence>
<keyword evidence="12 13" id="KW-0539">Nucleus</keyword>
<dbReference type="Gene3D" id="6.10.250.1630">
    <property type="match status" value="1"/>
</dbReference>
<proteinExistence type="inferred from homology"/>
<keyword evidence="10 13" id="KW-0238">DNA-binding</keyword>
<dbReference type="SUPFAM" id="SSF56672">
    <property type="entry name" value="DNA/RNA polymerases"/>
    <property type="match status" value="1"/>
</dbReference>
<comment type="similarity">
    <text evidence="2 13">Belongs to the DNA polymerase type-Y family.</text>
</comment>